<organism evidence="1 2">
    <name type="scientific">Limnospira indica PCC 8005</name>
    <dbReference type="NCBI Taxonomy" id="376219"/>
    <lineage>
        <taxon>Bacteria</taxon>
        <taxon>Bacillati</taxon>
        <taxon>Cyanobacteriota</taxon>
        <taxon>Cyanophyceae</taxon>
        <taxon>Oscillatoriophycideae</taxon>
        <taxon>Oscillatoriales</taxon>
        <taxon>Sirenicapillariaceae</taxon>
        <taxon>Limnospira</taxon>
    </lineage>
</organism>
<reference evidence="1 2" key="1">
    <citation type="submission" date="2014-02" db="EMBL/GenBank/DDBJ databases">
        <authorList>
            <person name="Genoscope - CEA"/>
        </authorList>
    </citation>
    <scope>NUCLEOTIDE SEQUENCE [LARGE SCALE GENOMIC DNA]</scope>
    <source>
        <strain evidence="1 2">PCC 8005</strain>
    </source>
</reference>
<evidence type="ECO:0000313" key="2">
    <source>
        <dbReference type="Proteomes" id="UP000032946"/>
    </source>
</evidence>
<dbReference type="EMBL" id="FO818640">
    <property type="protein sequence ID" value="CDM93196.1"/>
    <property type="molecule type" value="Genomic_DNA"/>
</dbReference>
<accession>A0A9P1KBX2</accession>
<dbReference type="RefSeq" id="WP_006669118.1">
    <property type="nucleotide sequence ID" value="NZ_FO818640.1"/>
</dbReference>
<dbReference type="Proteomes" id="UP000032946">
    <property type="component" value="Chromosome"/>
</dbReference>
<keyword evidence="2" id="KW-1185">Reference proteome</keyword>
<evidence type="ECO:0000313" key="1">
    <source>
        <dbReference type="EMBL" id="CDM93196.1"/>
    </source>
</evidence>
<protein>
    <submittedName>
        <fullName evidence="1">Arsenical pump-driving ATPase-like protein</fullName>
    </submittedName>
</protein>
<dbReference type="AlphaFoldDB" id="A0A9P1KBX2"/>
<name>A0A9P1KBX2_9CYAN</name>
<gene>
    <name evidence="1" type="ORF">ARTHRO_10869</name>
</gene>
<proteinExistence type="predicted"/>
<sequence>MCLAETERFLDNLKILNMHYAGIVFNRIIRQGDISQDCYNVFY</sequence>